<evidence type="ECO:0000313" key="4">
    <source>
        <dbReference type="EMBL" id="GAK52559.1"/>
    </source>
</evidence>
<evidence type="ECO:0000256" key="1">
    <source>
        <dbReference type="SAM" id="MobiDB-lite"/>
    </source>
</evidence>
<accession>A0A081BQ93</accession>
<dbReference type="GO" id="GO:0030428">
    <property type="term" value="C:cell septum"/>
    <property type="evidence" value="ECO:0007669"/>
    <property type="project" value="TreeGrafter"/>
</dbReference>
<dbReference type="GO" id="GO:0042834">
    <property type="term" value="F:peptidoglycan binding"/>
    <property type="evidence" value="ECO:0007669"/>
    <property type="project" value="InterPro"/>
</dbReference>
<dbReference type="InterPro" id="IPR052521">
    <property type="entry name" value="Cell_div_SPOR-domain"/>
</dbReference>
<feature type="region of interest" description="Disordered" evidence="1">
    <location>
        <begin position="53"/>
        <end position="106"/>
    </location>
</feature>
<feature type="domain" description="SPOR" evidence="3">
    <location>
        <begin position="212"/>
        <end position="294"/>
    </location>
</feature>
<dbReference type="Gene3D" id="3.30.70.1070">
    <property type="entry name" value="Sporulation related repeat"/>
    <property type="match status" value="1"/>
</dbReference>
<evidence type="ECO:0000259" key="3">
    <source>
        <dbReference type="PROSITE" id="PS51724"/>
    </source>
</evidence>
<dbReference type="GO" id="GO:0032153">
    <property type="term" value="C:cell division site"/>
    <property type="evidence" value="ECO:0007669"/>
    <property type="project" value="TreeGrafter"/>
</dbReference>
<dbReference type="SUPFAM" id="SSF110997">
    <property type="entry name" value="Sporulation related repeat"/>
    <property type="match status" value="1"/>
</dbReference>
<dbReference type="Proteomes" id="UP000030700">
    <property type="component" value="Unassembled WGS sequence"/>
</dbReference>
<dbReference type="PROSITE" id="PS51724">
    <property type="entry name" value="SPOR"/>
    <property type="match status" value="1"/>
</dbReference>
<keyword evidence="2" id="KW-0812">Transmembrane</keyword>
<sequence>MKNFHKVRGKREFLFDDKELYVLGGGAAVICVLIFVLGFMLGQSLQEPSVASPVSTAQTLPGEMTDDSEETANTPVSDAQSLPQSSRDNQGIETATNSNSGGRSYYKVLPDKETYVQVEATPAREENPSPQPQIQAPQEPVEDVAVADQVQQAQVKEETPIPPSAQQPIAKTPAVSPGVAPALPNVPKNPTDEIHVGRQQTQPVGLNEPTLPPGSTIYSVQVASSPSREDAERLVQKFSATGFQAYVMVADLGSKGVWYRVRIGNFVKRDQAETFKEELMRNASQMIKSPYVIKVTE</sequence>
<keyword evidence="5" id="KW-1185">Reference proteome</keyword>
<dbReference type="PANTHER" id="PTHR38687:SF1">
    <property type="entry name" value="CELL DIVISION PROTEIN DEDD"/>
    <property type="match status" value="1"/>
</dbReference>
<protein>
    <recommendedName>
        <fullName evidence="3">SPOR domain-containing protein</fullName>
    </recommendedName>
</protein>
<feature type="region of interest" description="Disordered" evidence="1">
    <location>
        <begin position="121"/>
        <end position="146"/>
    </location>
</feature>
<dbReference type="PANTHER" id="PTHR38687">
    <property type="entry name" value="CELL DIVISION PROTEIN DEDD-RELATED"/>
    <property type="match status" value="1"/>
</dbReference>
<evidence type="ECO:0000313" key="5">
    <source>
        <dbReference type="Proteomes" id="UP000030700"/>
    </source>
</evidence>
<evidence type="ECO:0000256" key="2">
    <source>
        <dbReference type="SAM" id="Phobius"/>
    </source>
</evidence>
<dbReference type="InterPro" id="IPR007730">
    <property type="entry name" value="SPOR-like_dom"/>
</dbReference>
<reference evidence="4" key="1">
    <citation type="journal article" date="2015" name="PeerJ">
        <title>First genomic representation of candidate bacterial phylum KSB3 points to enhanced environmental sensing as a trigger of wastewater bulking.</title>
        <authorList>
            <person name="Sekiguchi Y."/>
            <person name="Ohashi A."/>
            <person name="Parks D.H."/>
            <person name="Yamauchi T."/>
            <person name="Tyson G.W."/>
            <person name="Hugenholtz P."/>
        </authorList>
    </citation>
    <scope>NUCLEOTIDE SEQUENCE [LARGE SCALE GENOMIC DNA]</scope>
</reference>
<dbReference type="EMBL" id="DF820458">
    <property type="protein sequence ID" value="GAK52559.1"/>
    <property type="molecule type" value="Genomic_DNA"/>
</dbReference>
<dbReference type="AlphaFoldDB" id="A0A081BQ93"/>
<gene>
    <name evidence="4" type="ORF">U14_03811</name>
</gene>
<dbReference type="HOGENOM" id="CLU_935851_0_0_0"/>
<dbReference type="STRING" id="1499966.U14_03811"/>
<dbReference type="GO" id="GO:0032506">
    <property type="term" value="P:cytokinetic process"/>
    <property type="evidence" value="ECO:0007669"/>
    <property type="project" value="TreeGrafter"/>
</dbReference>
<keyword evidence="2" id="KW-1133">Transmembrane helix</keyword>
<name>A0A081BQ93_9BACT</name>
<dbReference type="InterPro" id="IPR036680">
    <property type="entry name" value="SPOR-like_sf"/>
</dbReference>
<feature type="compositionally biased region" description="Polar residues" evidence="1">
    <location>
        <begin position="71"/>
        <end position="102"/>
    </location>
</feature>
<feature type="transmembrane region" description="Helical" evidence="2">
    <location>
        <begin position="20"/>
        <end position="41"/>
    </location>
</feature>
<keyword evidence="2" id="KW-0472">Membrane</keyword>
<dbReference type="Pfam" id="PF05036">
    <property type="entry name" value="SPOR"/>
    <property type="match status" value="1"/>
</dbReference>
<organism evidence="4">
    <name type="scientific">Candidatus Moduliflexus flocculans</name>
    <dbReference type="NCBI Taxonomy" id="1499966"/>
    <lineage>
        <taxon>Bacteria</taxon>
        <taxon>Candidatus Moduliflexota</taxon>
        <taxon>Candidatus Moduliflexia</taxon>
        <taxon>Candidatus Moduliflexales</taxon>
        <taxon>Candidatus Moduliflexaceae</taxon>
    </lineage>
</organism>
<proteinExistence type="predicted"/>